<accession>A0A379LTB3</accession>
<keyword evidence="6" id="KW-1185">Reference proteome</keyword>
<dbReference type="AlphaFoldDB" id="A0A379LTB3"/>
<feature type="domain" description="Aldehyde dehydrogenase" evidence="4">
    <location>
        <begin position="3"/>
        <end position="338"/>
    </location>
</feature>
<dbReference type="EC" id="1.2.1.79" evidence="5"/>
<evidence type="ECO:0000256" key="3">
    <source>
        <dbReference type="RuleBase" id="RU003345"/>
    </source>
</evidence>
<dbReference type="PROSITE" id="PS00687">
    <property type="entry name" value="ALDEHYDE_DEHYDR_GLU"/>
    <property type="match status" value="1"/>
</dbReference>
<protein>
    <submittedName>
        <fullName evidence="5">Aldehyde dehydrogenase</fullName>
        <ecNumber evidence="5">1.2.1.79</ecNumber>
    </submittedName>
</protein>
<proteinExistence type="inferred from homology"/>
<sequence length="374" mass="39861">MNQKAILEYPPLGVVGVIGPWNFPAFTPMGSISYALAAGNAVVFKPSELTPGVGMWFEKTWNSVAPGHPVLQVITGFGDTGTSLARAGVDKIAFTGSGATARKVMAVCAETLTPMVAECGGKDAVIVAEDADLDKAAEAAAFGTVLNAGQACASVERIYVADPVYQQFVDKLAAALSRARPGPEDTATYGPMTLPRQVEVVRRHLRDALDHGATAVMGSLDSVRERYIEPVILKDVPDDSPAVQEETFGPTVVVDPVRDLDEAVERANGTHYGLGAAVFTRSKKRGLKAARRIRSGAVAVNSVFSFGAVPALPFGGIGESGFGRIHGADGLREFSRPHAVTVERFRAPLALFAVDTPERDMRIAKRMFRMRHAW</sequence>
<evidence type="ECO:0000256" key="1">
    <source>
        <dbReference type="ARBA" id="ARBA00023002"/>
    </source>
</evidence>
<evidence type="ECO:0000259" key="4">
    <source>
        <dbReference type="Pfam" id="PF00171"/>
    </source>
</evidence>
<dbReference type="GO" id="GO:0036243">
    <property type="term" value="F:succinate-semialdehyde dehydrogenase (NADP+) activity"/>
    <property type="evidence" value="ECO:0007669"/>
    <property type="project" value="UniProtKB-EC"/>
</dbReference>
<feature type="active site" evidence="2">
    <location>
        <position position="118"/>
    </location>
</feature>
<dbReference type="InterPro" id="IPR015590">
    <property type="entry name" value="Aldehyde_DH_dom"/>
</dbReference>
<evidence type="ECO:0000256" key="2">
    <source>
        <dbReference type="PROSITE-ProRule" id="PRU10007"/>
    </source>
</evidence>
<dbReference type="Pfam" id="PF00171">
    <property type="entry name" value="Aldedh"/>
    <property type="match status" value="1"/>
</dbReference>
<dbReference type="EMBL" id="UGVI01000001">
    <property type="protein sequence ID" value="SUE13294.1"/>
    <property type="molecule type" value="Genomic_DNA"/>
</dbReference>
<dbReference type="InterPro" id="IPR016163">
    <property type="entry name" value="Ald_DH_C"/>
</dbReference>
<dbReference type="InterPro" id="IPR016162">
    <property type="entry name" value="Ald_DH_N"/>
</dbReference>
<dbReference type="Gene3D" id="3.40.309.10">
    <property type="entry name" value="Aldehyde Dehydrogenase, Chain A, domain 2"/>
    <property type="match status" value="1"/>
</dbReference>
<dbReference type="PANTHER" id="PTHR11699">
    <property type="entry name" value="ALDEHYDE DEHYDROGENASE-RELATED"/>
    <property type="match status" value="1"/>
</dbReference>
<organism evidence="5 6">
    <name type="scientific">Rhodococcus gordoniae</name>
    <dbReference type="NCBI Taxonomy" id="223392"/>
    <lineage>
        <taxon>Bacteria</taxon>
        <taxon>Bacillati</taxon>
        <taxon>Actinomycetota</taxon>
        <taxon>Actinomycetes</taxon>
        <taxon>Mycobacteriales</taxon>
        <taxon>Nocardiaceae</taxon>
        <taxon>Rhodococcus</taxon>
    </lineage>
</organism>
<reference evidence="5 6" key="1">
    <citation type="submission" date="2018-06" db="EMBL/GenBank/DDBJ databases">
        <authorList>
            <consortium name="Pathogen Informatics"/>
            <person name="Doyle S."/>
        </authorList>
    </citation>
    <scope>NUCLEOTIDE SEQUENCE [LARGE SCALE GENOMIC DNA]</scope>
    <source>
        <strain evidence="5 6">NCTC13296</strain>
    </source>
</reference>
<dbReference type="Gene3D" id="3.40.605.10">
    <property type="entry name" value="Aldehyde Dehydrogenase, Chain A, domain 1"/>
    <property type="match status" value="1"/>
</dbReference>
<keyword evidence="1 3" id="KW-0560">Oxidoreductase</keyword>
<dbReference type="CDD" id="cd07099">
    <property type="entry name" value="ALDH_DDALDH"/>
    <property type="match status" value="1"/>
</dbReference>
<evidence type="ECO:0000313" key="6">
    <source>
        <dbReference type="Proteomes" id="UP000254569"/>
    </source>
</evidence>
<gene>
    <name evidence="5" type="primary">gabD2_1</name>
    <name evidence="5" type="ORF">NCTC13296_00102</name>
</gene>
<name>A0A379LTB3_9NOCA</name>
<dbReference type="InterPro" id="IPR016161">
    <property type="entry name" value="Ald_DH/histidinol_DH"/>
</dbReference>
<comment type="similarity">
    <text evidence="3">Belongs to the aldehyde dehydrogenase family.</text>
</comment>
<dbReference type="InterPro" id="IPR029510">
    <property type="entry name" value="Ald_DH_CS_GLU"/>
</dbReference>
<dbReference type="Proteomes" id="UP000254569">
    <property type="component" value="Unassembled WGS sequence"/>
</dbReference>
<evidence type="ECO:0000313" key="5">
    <source>
        <dbReference type="EMBL" id="SUE13294.1"/>
    </source>
</evidence>
<dbReference type="SUPFAM" id="SSF53720">
    <property type="entry name" value="ALDH-like"/>
    <property type="match status" value="1"/>
</dbReference>